<dbReference type="OrthoDB" id="692882at2759"/>
<dbReference type="Gene3D" id="3.30.70.100">
    <property type="match status" value="1"/>
</dbReference>
<dbReference type="Proteomes" id="UP000030645">
    <property type="component" value="Unassembled WGS sequence"/>
</dbReference>
<proteinExistence type="predicted"/>
<protein>
    <recommendedName>
        <fullName evidence="3">HMA domain-containing protein</fullName>
    </recommendedName>
</protein>
<name>W9S5L4_9ROSA</name>
<organism evidence="1 2">
    <name type="scientific">Morus notabilis</name>
    <dbReference type="NCBI Taxonomy" id="981085"/>
    <lineage>
        <taxon>Eukaryota</taxon>
        <taxon>Viridiplantae</taxon>
        <taxon>Streptophyta</taxon>
        <taxon>Embryophyta</taxon>
        <taxon>Tracheophyta</taxon>
        <taxon>Spermatophyta</taxon>
        <taxon>Magnoliopsida</taxon>
        <taxon>eudicotyledons</taxon>
        <taxon>Gunneridae</taxon>
        <taxon>Pentapetalae</taxon>
        <taxon>rosids</taxon>
        <taxon>fabids</taxon>
        <taxon>Rosales</taxon>
        <taxon>Moraceae</taxon>
        <taxon>Moreae</taxon>
        <taxon>Morus</taxon>
    </lineage>
</organism>
<evidence type="ECO:0008006" key="3">
    <source>
        <dbReference type="Google" id="ProtNLM"/>
    </source>
</evidence>
<evidence type="ECO:0000313" key="2">
    <source>
        <dbReference type="Proteomes" id="UP000030645"/>
    </source>
</evidence>
<gene>
    <name evidence="1" type="ORF">L484_016075</name>
</gene>
<reference evidence="2" key="1">
    <citation type="submission" date="2013-01" db="EMBL/GenBank/DDBJ databases">
        <title>Draft Genome Sequence of a Mulberry Tree, Morus notabilis C.K. Schneid.</title>
        <authorList>
            <person name="He N."/>
            <person name="Zhao S."/>
        </authorList>
    </citation>
    <scope>NUCLEOTIDE SEQUENCE</scope>
</reference>
<dbReference type="AlphaFoldDB" id="W9S5L4"/>
<keyword evidence="2" id="KW-1185">Reference proteome</keyword>
<dbReference type="InterPro" id="IPR042885">
    <property type="entry name" value="HIPP47/16"/>
</dbReference>
<dbReference type="PANTHER" id="PTHR46932:SF12">
    <property type="entry name" value="HEAVY METAL-ASSOCIATED ISOPRENYLATED PLANT PROTEIN 47"/>
    <property type="match status" value="1"/>
</dbReference>
<dbReference type="PANTHER" id="PTHR46932">
    <property type="entry name" value="HEAVY METAL-ASSOCIATED ISOPRENYLATED PLANT PROTEIN 47"/>
    <property type="match status" value="1"/>
</dbReference>
<accession>W9S5L4</accession>
<dbReference type="STRING" id="981085.W9S5L4"/>
<sequence length="103" mass="11385">MKCNKCKNKAMKKAAVAPGVSSVAIDGDKMVVTGDGIDPVRLTISLQKKLGYATIESVEELKKEEKKDEVKLTSLESVVYPQFPVRSSYYIYDDLNASFSSIF</sequence>
<evidence type="ECO:0000313" key="1">
    <source>
        <dbReference type="EMBL" id="EXC26857.1"/>
    </source>
</evidence>
<dbReference type="EMBL" id="KE346122">
    <property type="protein sequence ID" value="EXC26857.1"/>
    <property type="molecule type" value="Genomic_DNA"/>
</dbReference>
<dbReference type="KEGG" id="mnt:21399146"/>